<dbReference type="InterPro" id="IPR050490">
    <property type="entry name" value="Bact_solute-bd_prot1"/>
</dbReference>
<protein>
    <submittedName>
        <fullName evidence="3">ABC transporter substrate-binding protein</fullName>
    </submittedName>
</protein>
<dbReference type="RefSeq" id="WP_169281026.1">
    <property type="nucleotide sequence ID" value="NZ_CP051680.1"/>
</dbReference>
<evidence type="ECO:0000313" key="4">
    <source>
        <dbReference type="Proteomes" id="UP000502248"/>
    </source>
</evidence>
<keyword evidence="1" id="KW-0732">Signal</keyword>
<reference evidence="3 4" key="1">
    <citation type="submission" date="2020-04" db="EMBL/GenBank/DDBJ databases">
        <title>Genome sequencing of novel species.</title>
        <authorList>
            <person name="Heo J."/>
            <person name="Kim S.-J."/>
            <person name="Kim J.-S."/>
            <person name="Hong S.-B."/>
            <person name="Kwon S.-W."/>
        </authorList>
    </citation>
    <scope>NUCLEOTIDE SEQUENCE [LARGE SCALE GENOMIC DNA]</scope>
    <source>
        <strain evidence="3 4">MFER-1</strain>
    </source>
</reference>
<organism evidence="3 4">
    <name type="scientific">Cohnella herbarum</name>
    <dbReference type="NCBI Taxonomy" id="2728023"/>
    <lineage>
        <taxon>Bacteria</taxon>
        <taxon>Bacillati</taxon>
        <taxon>Bacillota</taxon>
        <taxon>Bacilli</taxon>
        <taxon>Bacillales</taxon>
        <taxon>Paenibacillaceae</taxon>
        <taxon>Cohnella</taxon>
    </lineage>
</organism>
<dbReference type="EMBL" id="CP051680">
    <property type="protein sequence ID" value="QJD84746.1"/>
    <property type="molecule type" value="Genomic_DNA"/>
</dbReference>
<feature type="chain" id="PRO_5030645783" evidence="1">
    <location>
        <begin position="30"/>
        <end position="501"/>
    </location>
</feature>
<feature type="signal peptide" evidence="1">
    <location>
        <begin position="1"/>
        <end position="29"/>
    </location>
</feature>
<dbReference type="Pfam" id="PF12010">
    <property type="entry name" value="DUF3502"/>
    <property type="match status" value="1"/>
</dbReference>
<dbReference type="PANTHER" id="PTHR43649">
    <property type="entry name" value="ARABINOSE-BINDING PROTEIN-RELATED"/>
    <property type="match status" value="1"/>
</dbReference>
<evidence type="ECO:0000259" key="2">
    <source>
        <dbReference type="Pfam" id="PF12010"/>
    </source>
</evidence>
<dbReference type="InterPro" id="IPR022627">
    <property type="entry name" value="DUF3502"/>
</dbReference>
<proteinExistence type="predicted"/>
<evidence type="ECO:0000256" key="1">
    <source>
        <dbReference type="SAM" id="SignalP"/>
    </source>
</evidence>
<sequence length="501" mass="54686">MFKGKNKIGKSFAVILGASMIVSTFSAGAATSTLPEYKLSLYYPGSPAKDEAKVEAKINEHLKGKINATIDLVPIDWGQWDSKMNLLKASREPMDIIFTAQWNGHANDVAKQVFLALDDPKGPNGNLIEKYGKDITKSLDPAFLAGAKVNGHNYGIPTNKELAAQGGVIYRKDIADKLGLTAKLNAVKTVADLDPILAEVKAKQPGMTPLFLRDGDNFNAHYFIQHDFLGDTTIEGLIRKDGTSTKVITRFDDKKYMDQLALTRSFYKKNYINKDAATTQLSGQDALKKGNVFMITASLKPGKDAETAIAAGLAGKLKQINMTERTVSTGETAGSMLGISSTSKDPARAMMFINLLHSDKYLNNLLNFGIQGEHYLRTSGEIIKPGPSAANYNPGATWMFGNQFLNYVWDTEASNKWAQFKNFNRGAKLSPALGFTFDAQPVKSQTASLVTVRKTYIAGLETGSIDPSKAAEFKKKEEANGLAKVLQEKQKQLDAFIASKK</sequence>
<keyword evidence="4" id="KW-1185">Reference proteome</keyword>
<dbReference type="Proteomes" id="UP000502248">
    <property type="component" value="Chromosome"/>
</dbReference>
<gene>
    <name evidence="3" type="ORF">HH215_17170</name>
</gene>
<accession>A0A7Z2VK74</accession>
<dbReference type="Gene3D" id="3.40.190.10">
    <property type="entry name" value="Periplasmic binding protein-like II"/>
    <property type="match status" value="1"/>
</dbReference>
<dbReference type="SUPFAM" id="SSF53850">
    <property type="entry name" value="Periplasmic binding protein-like II"/>
    <property type="match status" value="1"/>
</dbReference>
<dbReference type="PANTHER" id="PTHR43649:SF17">
    <property type="entry name" value="ABC TRANSPORTER SOLUTE BINDING PROTEIN-SUGAR TRANSPORT"/>
    <property type="match status" value="1"/>
</dbReference>
<dbReference type="AlphaFoldDB" id="A0A7Z2VK74"/>
<name>A0A7Z2VK74_9BACL</name>
<feature type="domain" description="DUF3502" evidence="2">
    <location>
        <begin position="431"/>
        <end position="498"/>
    </location>
</feature>
<evidence type="ECO:0000313" key="3">
    <source>
        <dbReference type="EMBL" id="QJD84746.1"/>
    </source>
</evidence>
<dbReference type="KEGG" id="cheb:HH215_17170"/>